<keyword evidence="3 6" id="KW-0378">Hydrolase</keyword>
<feature type="region of interest" description="Disordered" evidence="7">
    <location>
        <begin position="245"/>
        <end position="288"/>
    </location>
</feature>
<feature type="region of interest" description="Disordered" evidence="7">
    <location>
        <begin position="85"/>
        <end position="147"/>
    </location>
</feature>
<proteinExistence type="inferred from homology"/>
<dbReference type="SMART" id="SM00450">
    <property type="entry name" value="RHOD"/>
    <property type="match status" value="1"/>
</dbReference>
<dbReference type="PANTHER" id="PTHR10828:SF17">
    <property type="entry name" value="PROTEIN-TYROSINE-PHOSPHATASE"/>
    <property type="match status" value="1"/>
</dbReference>
<evidence type="ECO:0000256" key="7">
    <source>
        <dbReference type="SAM" id="MobiDB-lite"/>
    </source>
</evidence>
<feature type="compositionally biased region" description="Polar residues" evidence="7">
    <location>
        <begin position="54"/>
        <end position="68"/>
    </location>
</feature>
<dbReference type="PROSITE" id="PS50206">
    <property type="entry name" value="RHODANESE_3"/>
    <property type="match status" value="1"/>
</dbReference>
<dbReference type="Proteomes" id="UP000054399">
    <property type="component" value="Unassembled WGS sequence"/>
</dbReference>
<gene>
    <name evidence="9" type="ORF">I308_101753</name>
</gene>
<feature type="compositionally biased region" description="Low complexity" evidence="7">
    <location>
        <begin position="667"/>
        <end position="676"/>
    </location>
</feature>
<organism evidence="9 10">
    <name type="scientific">Cryptococcus tetragattii IND107</name>
    <dbReference type="NCBI Taxonomy" id="1296105"/>
    <lineage>
        <taxon>Eukaryota</taxon>
        <taxon>Fungi</taxon>
        <taxon>Dikarya</taxon>
        <taxon>Basidiomycota</taxon>
        <taxon>Agaricomycotina</taxon>
        <taxon>Tremellomycetes</taxon>
        <taxon>Tremellales</taxon>
        <taxon>Cryptococcaceae</taxon>
        <taxon>Cryptococcus</taxon>
        <taxon>Cryptococcus gattii species complex</taxon>
    </lineage>
</organism>
<evidence type="ECO:0000256" key="4">
    <source>
        <dbReference type="ARBA" id="ARBA00022912"/>
    </source>
</evidence>
<dbReference type="PANTHER" id="PTHR10828">
    <property type="entry name" value="M-PHASE INDUCER PHOSPHATASE DUAL SPECIFICITY PHOSPHATASE CDC25"/>
    <property type="match status" value="1"/>
</dbReference>
<dbReference type="SUPFAM" id="SSF52821">
    <property type="entry name" value="Rhodanese/Cell cycle control phosphatase"/>
    <property type="match status" value="1"/>
</dbReference>
<feature type="domain" description="Rhodanese" evidence="8">
    <location>
        <begin position="492"/>
        <end position="616"/>
    </location>
</feature>
<evidence type="ECO:0000256" key="3">
    <source>
        <dbReference type="ARBA" id="ARBA00022801"/>
    </source>
</evidence>
<reference evidence="9" key="2">
    <citation type="submission" date="2024-01" db="EMBL/GenBank/DDBJ databases">
        <title>Comparative genomics of Cryptococcus and Kwoniella reveals pathogenesis evolution and contrasting modes of karyotype evolution via chromosome fusion or intercentromeric recombination.</title>
        <authorList>
            <person name="Coelho M.A."/>
            <person name="David-Palma M."/>
            <person name="Shea T."/>
            <person name="Bowers K."/>
            <person name="Mcginley-Smith S."/>
            <person name="Mohammad A.W."/>
            <person name="Gnirke A."/>
            <person name="Yurkov A.M."/>
            <person name="Nowrousian M."/>
            <person name="Sun S."/>
            <person name="Cuomo C.A."/>
            <person name="Heitman J."/>
        </authorList>
    </citation>
    <scope>NUCLEOTIDE SEQUENCE</scope>
    <source>
        <strain evidence="9">IND107</strain>
    </source>
</reference>
<evidence type="ECO:0000256" key="1">
    <source>
        <dbReference type="ARBA" id="ARBA00011065"/>
    </source>
</evidence>
<dbReference type="GeneID" id="91988611"/>
<dbReference type="Pfam" id="PF00581">
    <property type="entry name" value="Rhodanese"/>
    <property type="match status" value="1"/>
</dbReference>
<feature type="region of interest" description="Disordered" evidence="7">
    <location>
        <begin position="305"/>
        <end position="324"/>
    </location>
</feature>
<sequence length="764" mass="81544">MALFGSSPLMDAFPSSRFSEPPSPTKTETDLPIDVDQSFNSSLSLSDSPYFSPTPSMTLGTKSTGSSSMLSAAPPAFSLKYKRHEPAPTQVRPPLRSKSTTETTFISGQLGRGRSFGMDITNSTLPQQSNSNIRNSKGKMLPPAVPDGRLLKVNASLPMQWTSSNEELGESSKSSSLLSVPRTESDPAISGSPLSSLHRNDGAMEVDSPQVRPATRPGSLMASPALSGSASLSSSPGLGSFFCESPALPSQAPPAKRRSLVNGPPASPSSGSPSAKRTSLGLGISRPPLDKAASSSAMLFGGGRANTLASRRGPSYKRPTLGPLAAPSCDAIRTASTNSAFPILYGPPKQTLGQSGTFPRATNAPMRRSYSVCDQNAAHETDEEESEFENSPCVGAHAEYARRYGARMVARIDGSPGFKSVRASIATSGEGIVSPLHKGTKTSPYGPGGLPGFGDNEIDGKILPCHKVKEDGLVRITPDTLDELLSGKYSHKIQRYHVLDCRFDYEYEGGHIAGAINVKSMDALDKLLLSEADGIHADGESLPKPNRSGQLEDGQPVVLVFHCEFSAKRAPTFAKHLRSRDRLLNNAIYPKIYYPEVYILEGGYCGFYQTRPERCDPKGYTPMDDPKHFERRDSDLHDFRKFSRTRSFTYGEQQQPPSRALPPCPPLAFAAASAAAARRHDAQGRSTSGNSTIKEEDDQDNGSSPHAGDSSAEMEIDASPCPRAVLSLGQPPIFGSAKTRVLGRVGFSRVASYAGTTTISAPRP</sequence>
<dbReference type="RefSeq" id="XP_066615084.1">
    <property type="nucleotide sequence ID" value="XM_066756307.1"/>
</dbReference>
<feature type="compositionally biased region" description="Polar residues" evidence="7">
    <location>
        <begin position="645"/>
        <end position="655"/>
    </location>
</feature>
<keyword evidence="5 6" id="KW-0131">Cell cycle</keyword>
<evidence type="ECO:0000256" key="6">
    <source>
        <dbReference type="RuleBase" id="RU368028"/>
    </source>
</evidence>
<dbReference type="InterPro" id="IPR001763">
    <property type="entry name" value="Rhodanese-like_dom"/>
</dbReference>
<keyword evidence="10" id="KW-1185">Reference proteome</keyword>
<accession>A0ABR3BW42</accession>
<dbReference type="CDD" id="cd01530">
    <property type="entry name" value="Cdc25"/>
    <property type="match status" value="1"/>
</dbReference>
<evidence type="ECO:0000256" key="2">
    <source>
        <dbReference type="ARBA" id="ARBA00022618"/>
    </source>
</evidence>
<dbReference type="EMBL" id="ATAM02000003">
    <property type="protein sequence ID" value="KAL0252364.1"/>
    <property type="molecule type" value="Genomic_DNA"/>
</dbReference>
<comment type="catalytic activity">
    <reaction evidence="6">
        <text>O-phospho-L-tyrosyl-[protein] + H2O = L-tyrosyl-[protein] + phosphate</text>
        <dbReference type="Rhea" id="RHEA:10684"/>
        <dbReference type="Rhea" id="RHEA-COMP:10136"/>
        <dbReference type="Rhea" id="RHEA-COMP:20101"/>
        <dbReference type="ChEBI" id="CHEBI:15377"/>
        <dbReference type="ChEBI" id="CHEBI:43474"/>
        <dbReference type="ChEBI" id="CHEBI:46858"/>
        <dbReference type="ChEBI" id="CHEBI:61978"/>
        <dbReference type="EC" id="3.1.3.48"/>
    </reaction>
</comment>
<name>A0ABR3BW42_9TREE</name>
<feature type="compositionally biased region" description="Low complexity" evidence="7">
    <location>
        <begin position="218"/>
        <end position="230"/>
    </location>
</feature>
<feature type="compositionally biased region" description="Polar residues" evidence="7">
    <location>
        <begin position="120"/>
        <end position="135"/>
    </location>
</feature>
<feature type="compositionally biased region" description="Basic and acidic residues" evidence="7">
    <location>
        <begin position="624"/>
        <end position="641"/>
    </location>
</feature>
<feature type="compositionally biased region" description="Polar residues" evidence="7">
    <location>
        <begin position="97"/>
        <end position="107"/>
    </location>
</feature>
<reference evidence="9" key="1">
    <citation type="submission" date="2015-01" db="EMBL/GenBank/DDBJ databases">
        <authorList>
            <consortium name="The Broad Institute Genomics Platform"/>
            <person name="Cuomo C."/>
            <person name="Litvintseva A."/>
            <person name="Chen Y."/>
            <person name="Heitman J."/>
            <person name="Sun S."/>
            <person name="Springer D."/>
            <person name="Dromer F."/>
            <person name="Young S."/>
            <person name="Zeng Q."/>
            <person name="Gargeya S."/>
            <person name="Abouelleil A."/>
            <person name="Alvarado L."/>
            <person name="Chapman S.B."/>
            <person name="Gainer-Dewar J."/>
            <person name="Goldberg J."/>
            <person name="Griggs A."/>
            <person name="Gujja S."/>
            <person name="Hansen M."/>
            <person name="Howarth C."/>
            <person name="Imamovic A."/>
            <person name="Larimer J."/>
            <person name="Murphy C."/>
            <person name="Naylor J."/>
            <person name="Pearson M."/>
            <person name="Priest M."/>
            <person name="Roberts A."/>
            <person name="Saif S."/>
            <person name="Shea T."/>
            <person name="Sykes S."/>
            <person name="Wortman J."/>
            <person name="Nusbaum C."/>
            <person name="Birren B."/>
        </authorList>
    </citation>
    <scope>NUCLEOTIDE SEQUENCE</scope>
    <source>
        <strain evidence="9">IND107</strain>
    </source>
</reference>
<keyword evidence="6" id="KW-0498">Mitosis</keyword>
<comment type="similarity">
    <text evidence="1 6">Belongs to the MPI phosphatase family.</text>
</comment>
<comment type="caution">
    <text evidence="9">The sequence shown here is derived from an EMBL/GenBank/DDBJ whole genome shotgun (WGS) entry which is preliminary data.</text>
</comment>
<dbReference type="EC" id="3.1.3.48" evidence="6"/>
<feature type="region of interest" description="Disordered" evidence="7">
    <location>
        <begin position="1"/>
        <end position="68"/>
    </location>
</feature>
<feature type="region of interest" description="Disordered" evidence="7">
    <location>
        <begin position="163"/>
        <end position="230"/>
    </location>
</feature>
<dbReference type="Gene3D" id="3.40.250.10">
    <property type="entry name" value="Rhodanese-like domain"/>
    <property type="match status" value="1"/>
</dbReference>
<feature type="compositionally biased region" description="Low complexity" evidence="7">
    <location>
        <begin position="38"/>
        <end position="53"/>
    </location>
</feature>
<keyword evidence="2 6" id="KW-0132">Cell division</keyword>
<dbReference type="PRINTS" id="PR00716">
    <property type="entry name" value="MPIPHPHTASE"/>
</dbReference>
<keyword evidence="4 6" id="KW-0904">Protein phosphatase</keyword>
<protein>
    <recommendedName>
        <fullName evidence="6">M-phase inducer phosphatase</fullName>
        <ecNumber evidence="6">3.1.3.48</ecNumber>
    </recommendedName>
</protein>
<evidence type="ECO:0000313" key="10">
    <source>
        <dbReference type="Proteomes" id="UP000054399"/>
    </source>
</evidence>
<feature type="region of interest" description="Disordered" evidence="7">
    <location>
        <begin position="615"/>
        <end position="716"/>
    </location>
</feature>
<dbReference type="InterPro" id="IPR000751">
    <property type="entry name" value="MPI_Phosphatase"/>
</dbReference>
<comment type="function">
    <text evidence="6">Tyrosine protein phosphatase which functions as a dosage-dependent inducer of mitotic progression.</text>
</comment>
<evidence type="ECO:0000313" key="9">
    <source>
        <dbReference type="EMBL" id="KAL0252364.1"/>
    </source>
</evidence>
<evidence type="ECO:0000259" key="8">
    <source>
        <dbReference type="PROSITE" id="PS50206"/>
    </source>
</evidence>
<feature type="compositionally biased region" description="Low complexity" evidence="7">
    <location>
        <begin position="163"/>
        <end position="179"/>
    </location>
</feature>
<dbReference type="InterPro" id="IPR036873">
    <property type="entry name" value="Rhodanese-like_dom_sf"/>
</dbReference>
<evidence type="ECO:0000256" key="5">
    <source>
        <dbReference type="ARBA" id="ARBA00023306"/>
    </source>
</evidence>